<gene>
    <name evidence="2" type="ordered locus">Ping_3100</name>
</gene>
<dbReference type="PANTHER" id="PTHR43642:SF1">
    <property type="entry name" value="HYBRID SIGNAL TRANSDUCTION HISTIDINE KINASE G"/>
    <property type="match status" value="1"/>
</dbReference>
<organism evidence="2 3">
    <name type="scientific">Psychromonas ingrahamii (strain DSM 17664 / CCUG 51855 / 37)</name>
    <dbReference type="NCBI Taxonomy" id="357804"/>
    <lineage>
        <taxon>Bacteria</taxon>
        <taxon>Pseudomonadati</taxon>
        <taxon>Pseudomonadota</taxon>
        <taxon>Gammaproteobacteria</taxon>
        <taxon>Alteromonadales</taxon>
        <taxon>Psychromonadaceae</taxon>
        <taxon>Psychromonas</taxon>
    </lineage>
</organism>
<dbReference type="InterPro" id="IPR027417">
    <property type="entry name" value="P-loop_NTPase"/>
</dbReference>
<dbReference type="Gene3D" id="3.40.50.300">
    <property type="entry name" value="P-loop containing nucleotide triphosphate hydrolases"/>
    <property type="match status" value="1"/>
</dbReference>
<name>A1SZ82_PSYIN</name>
<proteinExistence type="predicted"/>
<dbReference type="OrthoDB" id="9801841at2"/>
<dbReference type="RefSeq" id="WP_011771351.1">
    <property type="nucleotide sequence ID" value="NC_008709.1"/>
</dbReference>
<feature type="domain" description="Orc1-like AAA ATPase" evidence="1">
    <location>
        <begin position="325"/>
        <end position="529"/>
    </location>
</feature>
<dbReference type="SUPFAM" id="SSF52540">
    <property type="entry name" value="P-loop containing nucleoside triphosphate hydrolases"/>
    <property type="match status" value="1"/>
</dbReference>
<sequence length="1098" mass="123025">MPNLKLANNYQADLVKSQNTPLLIELNKNDISNFDNQLDNSIKAKFPFLVAQKIYDDELSNNTTNIIAIDCDSYQQDARFYLLEALLDQLSLELKDIKNIITLKEVLKTGASVATGGLLTEFVGTYLDKGVDYVFEEVGDYFSKLLVDTVTENINVSNLVIGSIEGFIQETTGDSLGDFIGNTSDHQLQLSATAKTELNTLSKAFAESAKHDVFQLTFKILLAISLDSPKLIYINNPHKLDNNSLAILSLLLSYAKHQKDADKHVGLSVVYTYNDQTFQPYCEVADDLKQKQRLLDDQRRFSQRYAMLERPSSDIPKVAVKSSLFVGRTNELAQLQANFEQCDGLTVSVVSGEPGIGKTALVNKHLEQIEESKMIRLTLLNEVGHSSSNTGLSSLEKSILEEATRLELLKGWRDKGVGFFKALATKDNAVKAIGTIFNGAEKALNIAMTGHERLMVDSNIDSMKRGGVGDLDNKKSNQKEQQFNNLDKAINTLLPLSDQNLPLVLFIDDCQWIDNSACEYILTCLAKKVQLYIVSTIRPSDAATLLKQLLENPALHEYSIALLKAIETNGHQAITTTIDTSFLTHSTINLTGFDKKALNELISQVIKGKTAQLDALTNTIFSEIAGHDAMAINTLFAIESINMLCDDKLYSENETTRLIVDNPLRINSEITDVSEAIKETFAILQSKYKDSLSHYEKSAGQDSFNLMAYAVLEERLHLLKLYFGGHGNAALNTLLFSSLLGAPFSSTIVTKVLEALAETEEPLLDPLKAHINQSQQEVGLTSEHYAIIDEVYEILSRYTPNDDKYKYRHALLHIFLDKQLEHLLDTLLTEKTTQAKEQMLELMLEVINQEEKQQRFYDKPEQSLNTTDYELMLFFKNAQQNILRKGFEINADTWAERYTASLKESMGLTKGLYRQNPVVWAERYSSSLSNLAMSYKDNNQLPQAITLQEELLCITKALYQNNATVWAERYTIRRNNLAMSYKNNNQQPQAIALQDDELLSTAKALPLQNPTVCATAYTSGLNNSAVSYKKNNQLPQAITLEEESLSITKALFQQNPKVWVADYTTSLNNLAMSYKNNNQLPQAIALEEESLSITKALR</sequence>
<dbReference type="Proteomes" id="UP000000639">
    <property type="component" value="Chromosome"/>
</dbReference>
<dbReference type="PANTHER" id="PTHR43642">
    <property type="entry name" value="HYBRID SIGNAL TRANSDUCTION HISTIDINE KINASE G"/>
    <property type="match status" value="1"/>
</dbReference>
<evidence type="ECO:0000313" key="2">
    <source>
        <dbReference type="EMBL" id="ABM04797.1"/>
    </source>
</evidence>
<dbReference type="HOGENOM" id="CLU_283548_0_0_6"/>
<accession>A1SZ82</accession>
<dbReference type="KEGG" id="pin:Ping_3100"/>
<evidence type="ECO:0000259" key="1">
    <source>
        <dbReference type="Pfam" id="PF13191"/>
    </source>
</evidence>
<dbReference type="AlphaFoldDB" id="A1SZ82"/>
<dbReference type="Pfam" id="PF13191">
    <property type="entry name" value="AAA_16"/>
    <property type="match status" value="1"/>
</dbReference>
<dbReference type="InterPro" id="IPR011990">
    <property type="entry name" value="TPR-like_helical_dom_sf"/>
</dbReference>
<dbReference type="InterPro" id="IPR053159">
    <property type="entry name" value="Hybrid_Histidine_Kinase"/>
</dbReference>
<protein>
    <recommendedName>
        <fullName evidence="1">Orc1-like AAA ATPase domain-containing protein</fullName>
    </recommendedName>
</protein>
<evidence type="ECO:0000313" key="3">
    <source>
        <dbReference type="Proteomes" id="UP000000639"/>
    </source>
</evidence>
<keyword evidence="3" id="KW-1185">Reference proteome</keyword>
<dbReference type="InterPro" id="IPR041664">
    <property type="entry name" value="AAA_16"/>
</dbReference>
<reference evidence="2 3" key="1">
    <citation type="submission" date="2007-01" db="EMBL/GenBank/DDBJ databases">
        <title>Complete sequence of Psychromonas ingrahamii 37.</title>
        <authorList>
            <consortium name="US DOE Joint Genome Institute"/>
            <person name="Copeland A."/>
            <person name="Lucas S."/>
            <person name="Lapidus A."/>
            <person name="Barry K."/>
            <person name="Detter J.C."/>
            <person name="Glavina del Rio T."/>
            <person name="Hammon N."/>
            <person name="Israni S."/>
            <person name="Dalin E."/>
            <person name="Tice H."/>
            <person name="Pitluck S."/>
            <person name="Thompson L.S."/>
            <person name="Brettin T."/>
            <person name="Bruce D."/>
            <person name="Han C."/>
            <person name="Tapia R."/>
            <person name="Schmutz J."/>
            <person name="Larimer F."/>
            <person name="Land M."/>
            <person name="Hauser L."/>
            <person name="Kyrpides N."/>
            <person name="Ivanova N."/>
            <person name="Staley J."/>
            <person name="Richardson P."/>
        </authorList>
    </citation>
    <scope>NUCLEOTIDE SEQUENCE [LARGE SCALE GENOMIC DNA]</scope>
    <source>
        <strain evidence="2 3">37</strain>
    </source>
</reference>
<dbReference type="SUPFAM" id="SSF48452">
    <property type="entry name" value="TPR-like"/>
    <property type="match status" value="1"/>
</dbReference>
<dbReference type="EMBL" id="CP000510">
    <property type="protein sequence ID" value="ABM04797.1"/>
    <property type="molecule type" value="Genomic_DNA"/>
</dbReference>
<dbReference type="Gene3D" id="1.25.40.10">
    <property type="entry name" value="Tetratricopeptide repeat domain"/>
    <property type="match status" value="1"/>
</dbReference>
<dbReference type="eggNOG" id="COG0457">
    <property type="taxonomic scope" value="Bacteria"/>
</dbReference>
<dbReference type="Pfam" id="PF13374">
    <property type="entry name" value="TPR_10"/>
    <property type="match status" value="2"/>
</dbReference>